<gene>
    <name evidence="1" type="ORF">NCTC10794_00347</name>
</gene>
<evidence type="ECO:0000313" key="1">
    <source>
        <dbReference type="EMBL" id="STO63336.1"/>
    </source>
</evidence>
<dbReference type="AlphaFoldDB" id="A0A377HYG7"/>
<name>A0A377HYG7_HAEPH</name>
<reference evidence="1 2" key="1">
    <citation type="submission" date="2018-06" db="EMBL/GenBank/DDBJ databases">
        <authorList>
            <consortium name="Pathogen Informatics"/>
            <person name="Doyle S."/>
        </authorList>
    </citation>
    <scope>NUCLEOTIDE SEQUENCE [LARGE SCALE GENOMIC DNA]</scope>
    <source>
        <strain evidence="1 2">NCTC10794</strain>
    </source>
</reference>
<accession>A0A377HYG7</accession>
<organism evidence="1 2">
    <name type="scientific">Haemophilus parahaemolyticus</name>
    <dbReference type="NCBI Taxonomy" id="735"/>
    <lineage>
        <taxon>Bacteria</taxon>
        <taxon>Pseudomonadati</taxon>
        <taxon>Pseudomonadota</taxon>
        <taxon>Gammaproteobacteria</taxon>
        <taxon>Pasteurellales</taxon>
        <taxon>Pasteurellaceae</taxon>
        <taxon>Haemophilus</taxon>
    </lineage>
</organism>
<dbReference type="EMBL" id="UGHH01000002">
    <property type="protein sequence ID" value="STO63336.1"/>
    <property type="molecule type" value="Genomic_DNA"/>
</dbReference>
<protein>
    <submittedName>
        <fullName evidence="1">Uncharacterized protein</fullName>
    </submittedName>
</protein>
<dbReference type="Proteomes" id="UP000254867">
    <property type="component" value="Unassembled WGS sequence"/>
</dbReference>
<evidence type="ECO:0000313" key="2">
    <source>
        <dbReference type="Proteomes" id="UP000254867"/>
    </source>
</evidence>
<proteinExistence type="predicted"/>
<dbReference type="RefSeq" id="WP_181874558.1">
    <property type="nucleotide sequence ID" value="NZ_UGHH01000002.1"/>
</dbReference>
<sequence length="53" mass="6091">MLSATQFLVLEKALSKERLSTYKNYVKNKTSESINDNIVALYEWNSETSYVGI</sequence>